<dbReference type="Proteomes" id="UP000654075">
    <property type="component" value="Unassembled WGS sequence"/>
</dbReference>
<reference evidence="8" key="1">
    <citation type="submission" date="2021-02" db="EMBL/GenBank/DDBJ databases">
        <authorList>
            <person name="Dougan E. K."/>
            <person name="Rhodes N."/>
            <person name="Thang M."/>
            <person name="Chan C."/>
        </authorList>
    </citation>
    <scope>NUCLEOTIDE SEQUENCE</scope>
</reference>
<feature type="non-terminal residue" evidence="8">
    <location>
        <position position="1"/>
    </location>
</feature>
<keyword evidence="5" id="KW-0175">Coiled coil</keyword>
<gene>
    <name evidence="8" type="ORF">PGLA1383_LOCUS14994</name>
</gene>
<comment type="caution">
    <text evidence="8">The sequence shown here is derived from an EMBL/GenBank/DDBJ whole genome shotgun (WGS) entry which is preliminary data.</text>
</comment>
<evidence type="ECO:0000256" key="6">
    <source>
        <dbReference type="SAM" id="MobiDB-lite"/>
    </source>
</evidence>
<keyword evidence="3" id="KW-0862">Zinc</keyword>
<proteinExistence type="predicted"/>
<keyword evidence="1" id="KW-0479">Metal-binding</keyword>
<evidence type="ECO:0000313" key="8">
    <source>
        <dbReference type="EMBL" id="CAE8596534.1"/>
    </source>
</evidence>
<feature type="coiled-coil region" evidence="5">
    <location>
        <begin position="249"/>
        <end position="326"/>
    </location>
</feature>
<evidence type="ECO:0000256" key="2">
    <source>
        <dbReference type="ARBA" id="ARBA00022771"/>
    </source>
</evidence>
<feature type="non-terminal residue" evidence="8">
    <location>
        <position position="332"/>
    </location>
</feature>
<evidence type="ECO:0000256" key="1">
    <source>
        <dbReference type="ARBA" id="ARBA00022723"/>
    </source>
</evidence>
<evidence type="ECO:0000256" key="4">
    <source>
        <dbReference type="PROSITE-ProRule" id="PRU00322"/>
    </source>
</evidence>
<dbReference type="GO" id="GO:0008270">
    <property type="term" value="F:zinc ion binding"/>
    <property type="evidence" value="ECO:0007669"/>
    <property type="project" value="UniProtKB-KW"/>
</dbReference>
<keyword evidence="9" id="KW-1185">Reference proteome</keyword>
<protein>
    <recommendedName>
        <fullName evidence="7">RanBP2-type domain-containing protein</fullName>
    </recommendedName>
</protein>
<feature type="compositionally biased region" description="Basic residues" evidence="6">
    <location>
        <begin position="169"/>
        <end position="199"/>
    </location>
</feature>
<dbReference type="PROSITE" id="PS50199">
    <property type="entry name" value="ZF_RANBP2_2"/>
    <property type="match status" value="1"/>
</dbReference>
<evidence type="ECO:0000256" key="5">
    <source>
        <dbReference type="SAM" id="Coils"/>
    </source>
</evidence>
<dbReference type="AlphaFoldDB" id="A0A813ED40"/>
<dbReference type="SUPFAM" id="SSF90209">
    <property type="entry name" value="Ran binding protein zinc finger-like"/>
    <property type="match status" value="1"/>
</dbReference>
<dbReference type="InterPro" id="IPR001876">
    <property type="entry name" value="Znf_RanBP2"/>
</dbReference>
<feature type="compositionally biased region" description="Low complexity" evidence="6">
    <location>
        <begin position="221"/>
        <end position="242"/>
    </location>
</feature>
<name>A0A813ED40_POLGL</name>
<dbReference type="EMBL" id="CAJNNV010008684">
    <property type="protein sequence ID" value="CAE8596534.1"/>
    <property type="molecule type" value="Genomic_DNA"/>
</dbReference>
<sequence>FDPGGGGEPGARGGPFLPGDWSCPRCGDHQFARNSSCRTCNASKAGKAEETCGRGEEEIGSREVLVLKVKSRQRESQAFKARWWDFCDQMGRGFYDPARHSSEFLEDFMNAEERFMRGQSPRSRRSPTARPGASAPAAEAGAGAGAERPRAQSPVGPFRSLTLIGSPGKRSRSRRRRRRERRRSKSHRRKHGRDRRRKAAAAAAAKGSSGRRKQRQKKKLSAAAEASSASSDGSGPADGSDLPAEVLLRKAAKVAVAEAEQALAAARQAAVPQAAQQLKRAEESHRREVDRVVEKARKDAEEKLALQLRETEAKLLEEKAARLREAELRLDK</sequence>
<evidence type="ECO:0000259" key="7">
    <source>
        <dbReference type="PROSITE" id="PS50199"/>
    </source>
</evidence>
<feature type="compositionally biased region" description="Basic residues" evidence="6">
    <location>
        <begin position="209"/>
        <end position="220"/>
    </location>
</feature>
<dbReference type="OrthoDB" id="438109at2759"/>
<evidence type="ECO:0000256" key="3">
    <source>
        <dbReference type="ARBA" id="ARBA00022833"/>
    </source>
</evidence>
<organism evidence="8 9">
    <name type="scientific">Polarella glacialis</name>
    <name type="common">Dinoflagellate</name>
    <dbReference type="NCBI Taxonomy" id="89957"/>
    <lineage>
        <taxon>Eukaryota</taxon>
        <taxon>Sar</taxon>
        <taxon>Alveolata</taxon>
        <taxon>Dinophyceae</taxon>
        <taxon>Suessiales</taxon>
        <taxon>Suessiaceae</taxon>
        <taxon>Polarella</taxon>
    </lineage>
</organism>
<keyword evidence="2 4" id="KW-0863">Zinc-finger</keyword>
<feature type="domain" description="RanBP2-type" evidence="7">
    <location>
        <begin position="17"/>
        <end position="46"/>
    </location>
</feature>
<accession>A0A813ED40</accession>
<evidence type="ECO:0000313" key="9">
    <source>
        <dbReference type="Proteomes" id="UP000654075"/>
    </source>
</evidence>
<dbReference type="InterPro" id="IPR036443">
    <property type="entry name" value="Znf_RanBP2_sf"/>
</dbReference>
<dbReference type="Gene3D" id="4.10.1060.10">
    <property type="entry name" value="Zinc finger, RanBP2-type"/>
    <property type="match status" value="1"/>
</dbReference>
<feature type="compositionally biased region" description="Low complexity" evidence="6">
    <location>
        <begin position="128"/>
        <end position="141"/>
    </location>
</feature>
<feature type="region of interest" description="Disordered" evidence="6">
    <location>
        <begin position="115"/>
        <end position="242"/>
    </location>
</feature>